<keyword evidence="2" id="KW-0328">Glycosyltransferase</keyword>
<dbReference type="SUPFAM" id="SSF53756">
    <property type="entry name" value="UDP-Glycosyltransferase/glycogen phosphorylase"/>
    <property type="match status" value="1"/>
</dbReference>
<evidence type="ECO:0008006" key="6">
    <source>
        <dbReference type="Google" id="ProtNLM"/>
    </source>
</evidence>
<dbReference type="CDD" id="cd03784">
    <property type="entry name" value="GT1_Gtf-like"/>
    <property type="match status" value="1"/>
</dbReference>
<evidence type="ECO:0000256" key="2">
    <source>
        <dbReference type="ARBA" id="ARBA00022676"/>
    </source>
</evidence>
<gene>
    <name evidence="4" type="ORF">ES332_A10G274300v1</name>
</gene>
<dbReference type="GO" id="GO:0080044">
    <property type="term" value="F:quercetin 7-O-glucosyltransferase activity"/>
    <property type="evidence" value="ECO:0007669"/>
    <property type="project" value="TreeGrafter"/>
</dbReference>
<organism evidence="4 5">
    <name type="scientific">Gossypium tomentosum</name>
    <name type="common">Hawaiian cotton</name>
    <name type="synonym">Gossypium sandvicense</name>
    <dbReference type="NCBI Taxonomy" id="34277"/>
    <lineage>
        <taxon>Eukaryota</taxon>
        <taxon>Viridiplantae</taxon>
        <taxon>Streptophyta</taxon>
        <taxon>Embryophyta</taxon>
        <taxon>Tracheophyta</taxon>
        <taxon>Spermatophyta</taxon>
        <taxon>Magnoliopsida</taxon>
        <taxon>eudicotyledons</taxon>
        <taxon>Gunneridae</taxon>
        <taxon>Pentapetalae</taxon>
        <taxon>rosids</taxon>
        <taxon>malvids</taxon>
        <taxon>Malvales</taxon>
        <taxon>Malvaceae</taxon>
        <taxon>Malvoideae</taxon>
        <taxon>Gossypium</taxon>
    </lineage>
</organism>
<protein>
    <recommendedName>
        <fullName evidence="6">UDP-glycosyltransferases domain-containing protein</fullName>
    </recommendedName>
</protein>
<sequence>MHQYPQVLIFPFPAQGHVNSMLKLAELLALASLTVTFLSSKYNHECLVCHIDILSHFTQYPGFKFETIPDGLPQDHPLLGIDNPPPDCIIGDGALGFTFDVAYELGIPIIQFCTISAGCIWVYFSISDMIQAGELPIKVPGMETYLRCGDLPSFCRTIDINEPIIQLIIKQTHKITQANALIFNTPEELYGPIPSQIRTKCPNAKHGESFGQFPNTRWEEDKSCIAWLDKQQNRSVIYASLGSITSTSSNQLVELWYGLLNGKTNFLFVVRPNSVIGKVGEGKDVVKELSKKSKDRGYIVDWEPQEAVGWNSILESIIVVVPMICWPYFADQQVNSRVVRALWKIGLDMKDVCHRKTVEKMVNDVMVDRKEEFAISASEMAKVTNRSVSANGSSCSKFNRLIENPINIL</sequence>
<dbReference type="EMBL" id="CM017619">
    <property type="protein sequence ID" value="TYI08103.1"/>
    <property type="molecule type" value="Genomic_DNA"/>
</dbReference>
<dbReference type="AlphaFoldDB" id="A0A5D2NXD8"/>
<evidence type="ECO:0000256" key="1">
    <source>
        <dbReference type="ARBA" id="ARBA00009995"/>
    </source>
</evidence>
<dbReference type="GO" id="GO:0080043">
    <property type="term" value="F:quercetin 3-O-glucosyltransferase activity"/>
    <property type="evidence" value="ECO:0007669"/>
    <property type="project" value="TreeGrafter"/>
</dbReference>
<comment type="similarity">
    <text evidence="1">Belongs to the UDP-glycosyltransferase family.</text>
</comment>
<dbReference type="PANTHER" id="PTHR11926:SF1392">
    <property type="entry name" value="GLYCOSYLTRANSFERASE"/>
    <property type="match status" value="1"/>
</dbReference>
<evidence type="ECO:0000256" key="3">
    <source>
        <dbReference type="ARBA" id="ARBA00022679"/>
    </source>
</evidence>
<keyword evidence="5" id="KW-1185">Reference proteome</keyword>
<dbReference type="Gene3D" id="3.40.50.2000">
    <property type="entry name" value="Glycogen Phosphorylase B"/>
    <property type="match status" value="3"/>
</dbReference>
<evidence type="ECO:0000313" key="4">
    <source>
        <dbReference type="EMBL" id="TYI08103.1"/>
    </source>
</evidence>
<dbReference type="InterPro" id="IPR002213">
    <property type="entry name" value="UDP_glucos_trans"/>
</dbReference>
<accession>A0A5D2NXD8</accession>
<evidence type="ECO:0000313" key="5">
    <source>
        <dbReference type="Proteomes" id="UP000322667"/>
    </source>
</evidence>
<keyword evidence="3" id="KW-0808">Transferase</keyword>
<dbReference type="Proteomes" id="UP000322667">
    <property type="component" value="Chromosome A10"/>
</dbReference>
<dbReference type="PANTHER" id="PTHR11926">
    <property type="entry name" value="GLUCOSYL/GLUCURONOSYL TRANSFERASES"/>
    <property type="match status" value="1"/>
</dbReference>
<dbReference type="Pfam" id="PF00201">
    <property type="entry name" value="UDPGT"/>
    <property type="match status" value="1"/>
</dbReference>
<reference evidence="4 5" key="1">
    <citation type="submission" date="2019-07" db="EMBL/GenBank/DDBJ databases">
        <title>WGS assembly of Gossypium tomentosum.</title>
        <authorList>
            <person name="Chen Z.J."/>
            <person name="Sreedasyam A."/>
            <person name="Ando A."/>
            <person name="Song Q."/>
            <person name="De L."/>
            <person name="Hulse-Kemp A."/>
            <person name="Ding M."/>
            <person name="Ye W."/>
            <person name="Kirkbride R."/>
            <person name="Jenkins J."/>
            <person name="Plott C."/>
            <person name="Lovell J."/>
            <person name="Lin Y.-M."/>
            <person name="Vaughn R."/>
            <person name="Liu B."/>
            <person name="Li W."/>
            <person name="Simpson S."/>
            <person name="Scheffler B."/>
            <person name="Saski C."/>
            <person name="Grover C."/>
            <person name="Hu G."/>
            <person name="Conover J."/>
            <person name="Carlson J."/>
            <person name="Shu S."/>
            <person name="Boston L."/>
            <person name="Williams M."/>
            <person name="Peterson D."/>
            <person name="Mcgee K."/>
            <person name="Jones D."/>
            <person name="Wendel J."/>
            <person name="Stelly D."/>
            <person name="Grimwood J."/>
            <person name="Schmutz J."/>
        </authorList>
    </citation>
    <scope>NUCLEOTIDE SEQUENCE [LARGE SCALE GENOMIC DNA]</scope>
    <source>
        <strain evidence="4">7179.01</strain>
    </source>
</reference>
<name>A0A5D2NXD8_GOSTO</name>
<proteinExistence type="inferred from homology"/>